<proteinExistence type="predicted"/>
<dbReference type="EMBL" id="EQ999546">
    <property type="protein sequence ID" value="EEZ31509.1"/>
    <property type="molecule type" value="Genomic_DNA"/>
</dbReference>
<dbReference type="AlphaFoldDB" id="A0A0E1X5E1"/>
<evidence type="ECO:0000259" key="1">
    <source>
        <dbReference type="Pfam" id="PF13467"/>
    </source>
</evidence>
<accession>A0A0E1X5E1</accession>
<name>A0A0E1X5E1_9HYPH</name>
<dbReference type="Pfam" id="PF13467">
    <property type="entry name" value="RHH_4"/>
    <property type="match status" value="1"/>
</dbReference>
<dbReference type="Gene3D" id="1.10.3990.20">
    <property type="entry name" value="protein bp1543"/>
    <property type="match status" value="1"/>
</dbReference>
<dbReference type="InterPro" id="IPR038268">
    <property type="entry name" value="RHH_sf"/>
</dbReference>
<protein>
    <recommendedName>
        <fullName evidence="1">Ribbon-helix-helix domain-containing protein</fullName>
    </recommendedName>
</protein>
<organism evidence="2">
    <name type="scientific">Brucella pinnipedialis M292/94/1</name>
    <dbReference type="NCBI Taxonomy" id="520462"/>
    <lineage>
        <taxon>Bacteria</taxon>
        <taxon>Pseudomonadati</taxon>
        <taxon>Pseudomonadota</taxon>
        <taxon>Alphaproteobacteria</taxon>
        <taxon>Hyphomicrobiales</taxon>
        <taxon>Brucellaceae</taxon>
        <taxon>Brucella/Ochrobactrum group</taxon>
        <taxon>Brucella</taxon>
    </lineage>
</organism>
<dbReference type="InterPro" id="IPR027373">
    <property type="entry name" value="RHH_dom"/>
</dbReference>
<sequence length="83" mass="9306">MSTSARLRKHSVSIRGHATSYTLEDPFFKIIEEIAAARNMTVAALVAEIDSRRERTINLSSALRLHVLDWLKSKLPESNSCPP</sequence>
<dbReference type="RefSeq" id="WP_002964516.1">
    <property type="nucleotide sequence ID" value="NZ_EQ999546.1"/>
</dbReference>
<dbReference type="Proteomes" id="UP000004659">
    <property type="component" value="Unassembled WGS sequence"/>
</dbReference>
<feature type="domain" description="Ribbon-helix-helix" evidence="1">
    <location>
        <begin position="8"/>
        <end position="71"/>
    </location>
</feature>
<dbReference type="HOGENOM" id="CLU_155738_3_1_5"/>
<reference evidence="2" key="1">
    <citation type="submission" date="2009-01" db="EMBL/GenBank/DDBJ databases">
        <title>The Genome Sequence of Brucella pinnipedialis M292/94/1.</title>
        <authorList>
            <consortium name="The Broad Institute Genome Sequencing Platform"/>
            <person name="Ward D."/>
            <person name="Young S.K."/>
            <person name="Kodira C.D."/>
            <person name="Zeng Q."/>
            <person name="Koehrsen M."/>
            <person name="Alvarado L."/>
            <person name="Berlin A."/>
            <person name="Borenstein D."/>
            <person name="Chen Z."/>
            <person name="Engels R."/>
            <person name="Freedman E."/>
            <person name="Gellesch M."/>
            <person name="Goldberg J."/>
            <person name="Griggs A."/>
            <person name="Gujja S."/>
            <person name="Heiman D."/>
            <person name="Hepburn T."/>
            <person name="Howarth C."/>
            <person name="Jen D."/>
            <person name="Larson L."/>
            <person name="Lewis B."/>
            <person name="Mehta T."/>
            <person name="Park D."/>
            <person name="Pearson M."/>
            <person name="Roberts A."/>
            <person name="Saif S."/>
            <person name="Shea T."/>
            <person name="Shenoy N."/>
            <person name="Sisk P."/>
            <person name="Stolte C."/>
            <person name="Sykes S."/>
            <person name="Walk T."/>
            <person name="White J."/>
            <person name="Yandava C."/>
            <person name="Whatmore A.M."/>
            <person name="Perrett L.L."/>
            <person name="O'Callaghan D."/>
            <person name="Nusbaum C."/>
            <person name="Galagan J."/>
            <person name="Birren B."/>
        </authorList>
    </citation>
    <scope>NUCLEOTIDE SEQUENCE [LARGE SCALE GENOMIC DNA]</scope>
    <source>
        <strain evidence="2">M292/94/1</strain>
    </source>
</reference>
<gene>
    <name evidence="2" type="ORF">BALG_01629</name>
</gene>
<evidence type="ECO:0000313" key="2">
    <source>
        <dbReference type="EMBL" id="EEZ31509.1"/>
    </source>
</evidence>
<dbReference type="GeneID" id="55591061"/>